<feature type="domain" description="DUF7224" evidence="2">
    <location>
        <begin position="252"/>
        <end position="386"/>
    </location>
</feature>
<accession>A0A6L9SEC8</accession>
<dbReference type="EMBL" id="JAAGOA010000022">
    <property type="protein sequence ID" value="NEE03447.1"/>
    <property type="molecule type" value="Genomic_DNA"/>
</dbReference>
<keyword evidence="1" id="KW-1133">Transmembrane helix</keyword>
<feature type="transmembrane region" description="Helical" evidence="1">
    <location>
        <begin position="73"/>
        <end position="96"/>
    </location>
</feature>
<reference evidence="3 4" key="1">
    <citation type="submission" date="2020-02" db="EMBL/GenBank/DDBJ databases">
        <authorList>
            <person name="Li X.-J."/>
            <person name="Han X.-M."/>
        </authorList>
    </citation>
    <scope>NUCLEOTIDE SEQUENCE [LARGE SCALE GENOMIC DNA]</scope>
    <source>
        <strain evidence="3 4">CCTCC AB 2017055</strain>
    </source>
</reference>
<evidence type="ECO:0000313" key="4">
    <source>
        <dbReference type="Proteomes" id="UP000475214"/>
    </source>
</evidence>
<evidence type="ECO:0000259" key="2">
    <source>
        <dbReference type="Pfam" id="PF23866"/>
    </source>
</evidence>
<dbReference type="InterPro" id="IPR055648">
    <property type="entry name" value="DUF7224"/>
</dbReference>
<proteinExistence type="predicted"/>
<feature type="transmembrane region" description="Helical" evidence="1">
    <location>
        <begin position="134"/>
        <end position="155"/>
    </location>
</feature>
<evidence type="ECO:0000256" key="1">
    <source>
        <dbReference type="SAM" id="Phobius"/>
    </source>
</evidence>
<gene>
    <name evidence="3" type="ORF">G1H10_25090</name>
</gene>
<sequence length="405" mass="42345">MIWVAPVLLGLIAIYAGDTQPEDGGYWTAATAVGTLFLSFTAPACAACAAWEGFRSRRLLHAVGNPVRSSTRVMVGGCWPVGVLAVTATGLVLWLYVPEPGTPGGPDVAILGTELLILCAHIAAGYAVGRAFPVVIAVPLATMGSFLVTTAGLGLEPAWIRHIGATNLYNCCTVEEIAAPEVLFAACVFAVGVIVSAVLIVSARVLVARVAAVLPGLAGTAIAVWLVLPLDWEPTAPRDLSAAECTDGTPRVCTWPEQESSADTIQASVTDVLARFESAGIRYADSMDPITFAHSSPGRIEIVATMVGALLPTEPADCPLGYPEWYFDVHERMSSWLYLTAGLDAGTAEGVAAPENVEAVRAMRSEWSPAEQLSWYEAGVDALRECPQGEPPAALRSVTASGGPS</sequence>
<dbReference type="Proteomes" id="UP000475214">
    <property type="component" value="Unassembled WGS sequence"/>
</dbReference>
<name>A0A6L9SEC8_9ACTN</name>
<evidence type="ECO:0000313" key="3">
    <source>
        <dbReference type="EMBL" id="NEE03447.1"/>
    </source>
</evidence>
<keyword evidence="1" id="KW-0472">Membrane</keyword>
<feature type="transmembrane region" description="Helical" evidence="1">
    <location>
        <begin position="26"/>
        <end position="52"/>
    </location>
</feature>
<dbReference type="AlphaFoldDB" id="A0A6L9SEC8"/>
<feature type="transmembrane region" description="Helical" evidence="1">
    <location>
        <begin position="183"/>
        <end position="203"/>
    </location>
</feature>
<protein>
    <recommendedName>
        <fullName evidence="2">DUF7224 domain-containing protein</fullName>
    </recommendedName>
</protein>
<feature type="transmembrane region" description="Helical" evidence="1">
    <location>
        <begin position="210"/>
        <end position="228"/>
    </location>
</feature>
<feature type="transmembrane region" description="Helical" evidence="1">
    <location>
        <begin position="108"/>
        <end position="127"/>
    </location>
</feature>
<keyword evidence="4" id="KW-1185">Reference proteome</keyword>
<organism evidence="3 4">
    <name type="scientific">Phytoactinopolyspora halotolerans</name>
    <dbReference type="NCBI Taxonomy" id="1981512"/>
    <lineage>
        <taxon>Bacteria</taxon>
        <taxon>Bacillati</taxon>
        <taxon>Actinomycetota</taxon>
        <taxon>Actinomycetes</taxon>
        <taxon>Jiangellales</taxon>
        <taxon>Jiangellaceae</taxon>
        <taxon>Phytoactinopolyspora</taxon>
    </lineage>
</organism>
<keyword evidence="1" id="KW-0812">Transmembrane</keyword>
<dbReference type="Pfam" id="PF23866">
    <property type="entry name" value="DUF7224"/>
    <property type="match status" value="1"/>
</dbReference>
<comment type="caution">
    <text evidence="3">The sequence shown here is derived from an EMBL/GenBank/DDBJ whole genome shotgun (WGS) entry which is preliminary data.</text>
</comment>